<evidence type="ECO:0000313" key="1">
    <source>
        <dbReference type="EMBL" id="KAL3565569.1"/>
    </source>
</evidence>
<name>A0ACC4AHC3_POPAL</name>
<comment type="caution">
    <text evidence="1">The sequence shown here is derived from an EMBL/GenBank/DDBJ whole genome shotgun (WGS) entry which is preliminary data.</text>
</comment>
<evidence type="ECO:0000313" key="2">
    <source>
        <dbReference type="Proteomes" id="UP000309997"/>
    </source>
</evidence>
<sequence>MASIALSIESLTWSTGGRKGSVPSGKGRRTKQTVGAGLWELAREMNGVIIYMPNHLMFVTNFKEAEFKRWLEVGEVDGEGSDLSMFSTDRREYVAVIEEYLFMLLSEIVLKHTGGGCENVFPPPVTGSALHSKKHNMLVPAKSSFRPAFVLNILCQSSCS</sequence>
<accession>A0ACC4AHC3</accession>
<gene>
    <name evidence="1" type="ORF">D5086_033615</name>
</gene>
<protein>
    <submittedName>
        <fullName evidence="1">Uncharacterized protein</fullName>
    </submittedName>
</protein>
<dbReference type="EMBL" id="RCHU02000019">
    <property type="protein sequence ID" value="KAL3565569.1"/>
    <property type="molecule type" value="Genomic_DNA"/>
</dbReference>
<reference evidence="1 2" key="1">
    <citation type="journal article" date="2024" name="Plant Biotechnol. J.">
        <title>Genome and CRISPR/Cas9 system of a widespread forest tree (Populus alba) in the world.</title>
        <authorList>
            <person name="Liu Y.J."/>
            <person name="Jiang P.F."/>
            <person name="Han X.M."/>
            <person name="Li X.Y."/>
            <person name="Wang H.M."/>
            <person name="Wang Y.J."/>
            <person name="Wang X.X."/>
            <person name="Zeng Q.Y."/>
        </authorList>
    </citation>
    <scope>NUCLEOTIDE SEQUENCE [LARGE SCALE GENOMIC DNA]</scope>
    <source>
        <strain evidence="2">cv. PAL-ZL1</strain>
    </source>
</reference>
<proteinExistence type="predicted"/>
<dbReference type="Proteomes" id="UP000309997">
    <property type="component" value="Unassembled WGS sequence"/>
</dbReference>
<organism evidence="1 2">
    <name type="scientific">Populus alba</name>
    <name type="common">White poplar</name>
    <dbReference type="NCBI Taxonomy" id="43335"/>
    <lineage>
        <taxon>Eukaryota</taxon>
        <taxon>Viridiplantae</taxon>
        <taxon>Streptophyta</taxon>
        <taxon>Embryophyta</taxon>
        <taxon>Tracheophyta</taxon>
        <taxon>Spermatophyta</taxon>
        <taxon>Magnoliopsida</taxon>
        <taxon>eudicotyledons</taxon>
        <taxon>Gunneridae</taxon>
        <taxon>Pentapetalae</taxon>
        <taxon>rosids</taxon>
        <taxon>fabids</taxon>
        <taxon>Malpighiales</taxon>
        <taxon>Salicaceae</taxon>
        <taxon>Saliceae</taxon>
        <taxon>Populus</taxon>
    </lineage>
</organism>
<keyword evidence="2" id="KW-1185">Reference proteome</keyword>